<keyword evidence="2" id="KW-0732">Signal</keyword>
<accession>A0A4R7ZHW2</accession>
<feature type="compositionally biased region" description="Low complexity" evidence="1">
    <location>
        <begin position="983"/>
        <end position="994"/>
    </location>
</feature>
<proteinExistence type="predicted"/>
<sequence>MKKSMKMLVVMCMSLMLILTGFTSSSKADEETTNDQNITDENSQVEDTLSVNKEASLTLNALASTVEVGTSANYQLYFSLHGQGQVYNDVTLIVNLPEAIDQSDVLFNQDVAELSLRGVIPTYDPNAKTLTYAFGSLEGGFESSTIIKVATRNGASLNDVVLTSSAQAFDAESELANATAQATLLSQYNGSISHKFLGIMKDDLLKETSSLHPGEQGVYGLGVSVNRFDAGSLEPLASSQVEVTYEMPEGLSYVSDTSAVTPTIDGQRISWLIPIDGNANDEYYFVKNFNLVLQVADDVEYFTQLNTNAIANITYADSSTVKFETDATVMVVPDDSTDLPEYEQGSGYLSTFRGPIDSIGGMGMKDNENISTTDTALLGWGMYFTANTATSPNTGMNSYDVFMNPDQHLNISKFYSGDYYFRPSSTYGEGKLYPMEDEVNFSMSVRYVGESEWTRLVKRLEPSTFYTSEQLGIDPNKKVETLWMHAWARQDDGQNEEFVDTLQYTQNNWQKLPAGLTTTDMAMYTTVDEGYIGSVESTGGISYSGWNAKDTLSSGITSYVPEDLQATCQYDQISDAWQSGLTSKTAQIIKEPEGIARYVKANAYLKEENNGIVAAGDNTLTFDVVNDVASLYPMKGKFTDYALIDNDVQITDTSLAQGGSITVVDSNYKNQDKTLIKLEYAQDVLTMNHYMRMSVPVTIDENAGYKFDVEMFGYLNEDFEVASTTNSDGSITSKISDTEDFDHDGNTAEMEYSTHNTYMYRNAYEFIASALVGQDAFAQTGFVSTTNKNVNLALDVENVKGNPIKNLIAIDVLPTLNDTMVLNDEQRLSKFNVTLSGPVVLPKGYEDSFDVLYSTSSEPKVDGILDANVADHLQNLEQPNNITDAQWVSYDDVADKTQIQSFMIVQKEDSASIKESCLQFEVPLTANTLALTGTEELADRIAYNTFAVGVNDASVVESNEAAIIFEKAVVPPTEKPENPTVETPTQDDGPTTGDVSQSQILLLLLASASTVILFASRARRKQEN</sequence>
<evidence type="ECO:0000256" key="2">
    <source>
        <dbReference type="SAM" id="SignalP"/>
    </source>
</evidence>
<reference evidence="3 4" key="1">
    <citation type="submission" date="2019-03" db="EMBL/GenBank/DDBJ databases">
        <title>Genomic Encyclopedia of Type Strains, Phase IV (KMG-IV): sequencing the most valuable type-strain genomes for metagenomic binning, comparative biology and taxonomic classification.</title>
        <authorList>
            <person name="Goeker M."/>
        </authorList>
    </citation>
    <scope>NUCLEOTIDE SEQUENCE [LARGE SCALE GENOMIC DNA]</scope>
    <source>
        <strain evidence="3 4">DSM 28867</strain>
    </source>
</reference>
<evidence type="ECO:0000313" key="3">
    <source>
        <dbReference type="EMBL" id="TDW16962.1"/>
    </source>
</evidence>
<dbReference type="Proteomes" id="UP000294743">
    <property type="component" value="Unassembled WGS sequence"/>
</dbReference>
<gene>
    <name evidence="3" type="ORF">EDD63_11830</name>
</gene>
<feature type="chain" id="PRO_5020835861" description="LPXTG-motif cell wall-anchored protein" evidence="2">
    <location>
        <begin position="29"/>
        <end position="1024"/>
    </location>
</feature>
<protein>
    <recommendedName>
        <fullName evidence="5">LPXTG-motif cell wall-anchored protein</fullName>
    </recommendedName>
</protein>
<feature type="signal peptide" evidence="2">
    <location>
        <begin position="1"/>
        <end position="28"/>
    </location>
</feature>
<keyword evidence="4" id="KW-1185">Reference proteome</keyword>
<evidence type="ECO:0000313" key="4">
    <source>
        <dbReference type="Proteomes" id="UP000294743"/>
    </source>
</evidence>
<feature type="region of interest" description="Disordered" evidence="1">
    <location>
        <begin position="971"/>
        <end position="994"/>
    </location>
</feature>
<dbReference type="RefSeq" id="WP_134169586.1">
    <property type="nucleotide sequence ID" value="NZ_SODD01000018.1"/>
</dbReference>
<dbReference type="AlphaFoldDB" id="A0A4R7ZHW2"/>
<organism evidence="3 4">
    <name type="scientific">Breznakia blatticola</name>
    <dbReference type="NCBI Taxonomy" id="1754012"/>
    <lineage>
        <taxon>Bacteria</taxon>
        <taxon>Bacillati</taxon>
        <taxon>Bacillota</taxon>
        <taxon>Erysipelotrichia</taxon>
        <taxon>Erysipelotrichales</taxon>
        <taxon>Erysipelotrichaceae</taxon>
        <taxon>Breznakia</taxon>
    </lineage>
</organism>
<dbReference type="EMBL" id="SODD01000018">
    <property type="protein sequence ID" value="TDW16962.1"/>
    <property type="molecule type" value="Genomic_DNA"/>
</dbReference>
<evidence type="ECO:0008006" key="5">
    <source>
        <dbReference type="Google" id="ProtNLM"/>
    </source>
</evidence>
<dbReference type="OrthoDB" id="2056845at2"/>
<evidence type="ECO:0000256" key="1">
    <source>
        <dbReference type="SAM" id="MobiDB-lite"/>
    </source>
</evidence>
<name>A0A4R7ZHW2_9FIRM</name>
<comment type="caution">
    <text evidence="3">The sequence shown here is derived from an EMBL/GenBank/DDBJ whole genome shotgun (WGS) entry which is preliminary data.</text>
</comment>